<evidence type="ECO:0008006" key="3">
    <source>
        <dbReference type="Google" id="ProtNLM"/>
    </source>
</evidence>
<reference evidence="2" key="1">
    <citation type="journal article" date="2015" name="Nature">
        <title>Complex archaea that bridge the gap between prokaryotes and eukaryotes.</title>
        <authorList>
            <person name="Spang A."/>
            <person name="Saw J.H."/>
            <person name="Jorgensen S.L."/>
            <person name="Zaremba-Niedzwiedzka K."/>
            <person name="Martijn J."/>
            <person name="Lind A.E."/>
            <person name="van Eijk R."/>
            <person name="Schleper C."/>
            <person name="Guy L."/>
            <person name="Ettema T.J."/>
        </authorList>
    </citation>
    <scope>NUCLEOTIDE SEQUENCE</scope>
</reference>
<accession>A0A0F9LXJ7</accession>
<dbReference type="PANTHER" id="PTHR36924">
    <property type="entry name" value="ANTITOXIN HIGA-1"/>
    <property type="match status" value="1"/>
</dbReference>
<proteinExistence type="predicted"/>
<keyword evidence="1" id="KW-0238">DNA-binding</keyword>
<evidence type="ECO:0000256" key="1">
    <source>
        <dbReference type="ARBA" id="ARBA00023125"/>
    </source>
</evidence>
<dbReference type="AlphaFoldDB" id="A0A0F9LXJ7"/>
<comment type="caution">
    <text evidence="2">The sequence shown here is derived from an EMBL/GenBank/DDBJ whole genome shotgun (WGS) entry which is preliminary data.</text>
</comment>
<dbReference type="PANTHER" id="PTHR36924:SF1">
    <property type="entry name" value="ANTITOXIN HIGA-1"/>
    <property type="match status" value="1"/>
</dbReference>
<dbReference type="EMBL" id="LAZR01010047">
    <property type="protein sequence ID" value="KKM69115.1"/>
    <property type="molecule type" value="Genomic_DNA"/>
</dbReference>
<name>A0A0F9LXJ7_9ZZZZ</name>
<dbReference type="SUPFAM" id="SSF47413">
    <property type="entry name" value="lambda repressor-like DNA-binding domains"/>
    <property type="match status" value="1"/>
</dbReference>
<protein>
    <recommendedName>
        <fullName evidence="3">HTH cro/C1-type domain-containing protein</fullName>
    </recommendedName>
</protein>
<dbReference type="InterPro" id="IPR013430">
    <property type="entry name" value="Toxin_antidote_HigA"/>
</dbReference>
<dbReference type="Gene3D" id="1.10.260.40">
    <property type="entry name" value="lambda repressor-like DNA-binding domains"/>
    <property type="match status" value="1"/>
</dbReference>
<organism evidence="2">
    <name type="scientific">marine sediment metagenome</name>
    <dbReference type="NCBI Taxonomy" id="412755"/>
    <lineage>
        <taxon>unclassified sequences</taxon>
        <taxon>metagenomes</taxon>
        <taxon>ecological metagenomes</taxon>
    </lineage>
</organism>
<gene>
    <name evidence="2" type="ORF">LCGC14_1454110</name>
</gene>
<evidence type="ECO:0000313" key="2">
    <source>
        <dbReference type="EMBL" id="KKM69115.1"/>
    </source>
</evidence>
<dbReference type="InterPro" id="IPR010982">
    <property type="entry name" value="Lambda_DNA-bd_dom_sf"/>
</dbReference>
<sequence length="71" mass="8489">MSRIAPIHPGEILWDEFECRWENCPDWAIEIVNEHEDITPESAKRLAEHFGTSTVFWSNLQRLYERDMKNV</sequence>
<dbReference type="GO" id="GO:0003677">
    <property type="term" value="F:DNA binding"/>
    <property type="evidence" value="ECO:0007669"/>
    <property type="project" value="UniProtKB-KW"/>
</dbReference>